<keyword evidence="3" id="KW-1185">Reference proteome</keyword>
<proteinExistence type="predicted"/>
<evidence type="ECO:0000256" key="1">
    <source>
        <dbReference type="SAM" id="MobiDB-lite"/>
    </source>
</evidence>
<dbReference type="PANTHER" id="PTHR39214">
    <property type="entry name" value="MICROBODY (PEROXISOME) BIOGENESIS PROTEIN PEROXIN 8 (EUROFUNG)"/>
    <property type="match status" value="1"/>
</dbReference>
<dbReference type="Proteomes" id="UP000238274">
    <property type="component" value="Unassembled WGS sequence"/>
</dbReference>
<dbReference type="OrthoDB" id="2498269at2759"/>
<dbReference type="VEuPathDB" id="FungiDB:PSHT_01485"/>
<protein>
    <submittedName>
        <fullName evidence="2">Uncharacterized protein</fullName>
    </submittedName>
</protein>
<gene>
    <name evidence="2" type="ORF">PSHT_01485</name>
</gene>
<organism evidence="2 3">
    <name type="scientific">Puccinia striiformis</name>
    <dbReference type="NCBI Taxonomy" id="27350"/>
    <lineage>
        <taxon>Eukaryota</taxon>
        <taxon>Fungi</taxon>
        <taxon>Dikarya</taxon>
        <taxon>Basidiomycota</taxon>
        <taxon>Pucciniomycotina</taxon>
        <taxon>Pucciniomycetes</taxon>
        <taxon>Pucciniales</taxon>
        <taxon>Pucciniaceae</taxon>
        <taxon>Puccinia</taxon>
    </lineage>
</organism>
<reference evidence="2 3" key="1">
    <citation type="submission" date="2017-12" db="EMBL/GenBank/DDBJ databases">
        <title>Gene loss provides genomic basis for host adaptation in cereal stripe rust fungi.</title>
        <authorList>
            <person name="Xia C."/>
        </authorList>
    </citation>
    <scope>NUCLEOTIDE SEQUENCE [LARGE SCALE GENOMIC DNA]</scope>
    <source>
        <strain evidence="2 3">93TX-2</strain>
    </source>
</reference>
<dbReference type="AlphaFoldDB" id="A0A2S4WKE3"/>
<feature type="region of interest" description="Disordered" evidence="1">
    <location>
        <begin position="173"/>
        <end position="192"/>
    </location>
</feature>
<reference evidence="3" key="2">
    <citation type="journal article" date="2018" name="BMC Genomics">
        <title>Genomic insights into host adaptation between the wheat stripe rust pathogen (Puccinia striiformis f. sp. tritici) and the barley stripe rust pathogen (Puccinia striiformis f. sp. hordei).</title>
        <authorList>
            <person name="Xia C."/>
            <person name="Wang M."/>
            <person name="Yin C."/>
            <person name="Cornejo O.E."/>
            <person name="Hulbert S.H."/>
            <person name="Chen X."/>
        </authorList>
    </citation>
    <scope>NUCLEOTIDE SEQUENCE [LARGE SCALE GENOMIC DNA]</scope>
    <source>
        <strain evidence="3">93TX-2</strain>
    </source>
</reference>
<evidence type="ECO:0000313" key="2">
    <source>
        <dbReference type="EMBL" id="POW22233.1"/>
    </source>
</evidence>
<feature type="compositionally biased region" description="Polar residues" evidence="1">
    <location>
        <begin position="173"/>
        <end position="185"/>
    </location>
</feature>
<accession>A0A2S4WKE3</accession>
<sequence>MIRCEAGYDRGEQSGLIFSVCYQYLLPLKPTYAGKWGMRSETGDQRGEGVFIDQRGWRDSQLGTIKNEETGRREGQIQDTHVNMENVDDGAIYIDVMSWLLSPSSQDGHEEDDQDERMLDNLCQLIVHLRLSLVDQLMMATIHSQKLWSISTPRIANTDGLLKSACLDKFHRSSSSPHSTYPKNSDQNDVHQNRSKLNSSAIKFIERWRSVAVRATRENPGDAPFAGFDLRRLCLMAALLASMKSFDISSTSSRLQSLIEQDCIRFIKQSIRQTQSISLSTPINFDQNSVITWLAVQIIPSINPNNLGRSSTNIIDNHLAKSLTRVFENGHLFDNLSTSLVLAPHSLNIRPLSSTDKDLKRVSSDPLAQVVLSISLSISQLIENTTRITDLKSFSTDLAALSEMTEKINNSWLMATHSYNQVNLPEFQENTGSISNLKKSEENEIDRWLRNAFFCCLLIIGGLVNKLAIQGGLSHLMAENLLPSAFQILCQIHFITLRFPSDKLSTFTAVFDALIALAKPHGELPSRILKQSQPSLIEYQNIKDPVRISRVIYYFNLIESFTGSVVQQEYLDRTVVPLIWTFIDRVQVGFHAHLALSDVLEFCSKDTVLNLADKYFKILDISLDQSSVLSFEQQKQAWKNLIKTKEITSKLIESIKSIDVHGRMTDKIKSKEETIGHDHQIDKRKKLYKLLIAQIGELNYSETVEETSKFLDQCWDLIRVQDDLIELFEVGLNQQSFKISTSTSSSQISNFGVHWWLQKIKKLNSSSLISSKL</sequence>
<dbReference type="VEuPathDB" id="FungiDB:PSTT_14881"/>
<dbReference type="InterPro" id="IPR055334">
    <property type="entry name" value="PEX8-like"/>
</dbReference>
<evidence type="ECO:0000313" key="3">
    <source>
        <dbReference type="Proteomes" id="UP000238274"/>
    </source>
</evidence>
<comment type="caution">
    <text evidence="2">The sequence shown here is derived from an EMBL/GenBank/DDBJ whole genome shotgun (WGS) entry which is preliminary data.</text>
</comment>
<name>A0A2S4WKE3_9BASI</name>
<dbReference type="PANTHER" id="PTHR39214:SF1">
    <property type="entry name" value="MICROBODY (PEROXISOME) BIOGENESIS PROTEIN PEROXIN 8 (EUROFUNG)"/>
    <property type="match status" value="1"/>
</dbReference>
<reference evidence="3" key="3">
    <citation type="journal article" date="2018" name="Mol. Plant Microbe Interact.">
        <title>Genome sequence resources for the wheat stripe rust pathogen (Puccinia striiformis f. sp. tritici) and the barley stripe rust pathogen (Puccinia striiformis f. sp. hordei).</title>
        <authorList>
            <person name="Xia C."/>
            <person name="Wang M."/>
            <person name="Yin C."/>
            <person name="Cornejo O.E."/>
            <person name="Hulbert S.H."/>
            <person name="Chen X."/>
        </authorList>
    </citation>
    <scope>NUCLEOTIDE SEQUENCE [LARGE SCALE GENOMIC DNA]</scope>
    <source>
        <strain evidence="3">93TX-2</strain>
    </source>
</reference>
<dbReference type="EMBL" id="PKSM01000012">
    <property type="protein sequence ID" value="POW22233.1"/>
    <property type="molecule type" value="Genomic_DNA"/>
</dbReference>